<accession>A0A448Z097</accession>
<keyword evidence="4" id="KW-1185">Reference proteome</keyword>
<evidence type="ECO:0000256" key="1">
    <source>
        <dbReference type="SAM" id="Coils"/>
    </source>
</evidence>
<evidence type="ECO:0000256" key="2">
    <source>
        <dbReference type="SAM" id="MobiDB-lite"/>
    </source>
</evidence>
<gene>
    <name evidence="3" type="ORF">PSNMU_V1.4_AUG-EV-PASAV3_0021970</name>
</gene>
<feature type="coiled-coil region" evidence="1">
    <location>
        <begin position="171"/>
        <end position="205"/>
    </location>
</feature>
<proteinExistence type="predicted"/>
<protein>
    <submittedName>
        <fullName evidence="3">Uncharacterized protein</fullName>
    </submittedName>
</protein>
<evidence type="ECO:0000313" key="3">
    <source>
        <dbReference type="EMBL" id="VEU35424.1"/>
    </source>
</evidence>
<dbReference type="Proteomes" id="UP000291116">
    <property type="component" value="Unassembled WGS sequence"/>
</dbReference>
<keyword evidence="1" id="KW-0175">Coiled coil</keyword>
<name>A0A448Z097_9STRA</name>
<feature type="region of interest" description="Disordered" evidence="2">
    <location>
        <begin position="19"/>
        <end position="60"/>
    </location>
</feature>
<reference evidence="3 4" key="1">
    <citation type="submission" date="2019-01" db="EMBL/GenBank/DDBJ databases">
        <authorList>
            <person name="Ferrante I. M."/>
        </authorList>
    </citation>
    <scope>NUCLEOTIDE SEQUENCE [LARGE SCALE GENOMIC DNA]</scope>
    <source>
        <strain evidence="3 4">B856</strain>
    </source>
</reference>
<organism evidence="3 4">
    <name type="scientific">Pseudo-nitzschia multistriata</name>
    <dbReference type="NCBI Taxonomy" id="183589"/>
    <lineage>
        <taxon>Eukaryota</taxon>
        <taxon>Sar</taxon>
        <taxon>Stramenopiles</taxon>
        <taxon>Ochrophyta</taxon>
        <taxon>Bacillariophyta</taxon>
        <taxon>Bacillariophyceae</taxon>
        <taxon>Bacillariophycidae</taxon>
        <taxon>Bacillariales</taxon>
        <taxon>Bacillariaceae</taxon>
        <taxon>Pseudo-nitzschia</taxon>
    </lineage>
</organism>
<dbReference type="AlphaFoldDB" id="A0A448Z097"/>
<feature type="compositionally biased region" description="Polar residues" evidence="2">
    <location>
        <begin position="31"/>
        <end position="45"/>
    </location>
</feature>
<evidence type="ECO:0000313" key="4">
    <source>
        <dbReference type="Proteomes" id="UP000291116"/>
    </source>
</evidence>
<dbReference type="EMBL" id="CAACVS010000059">
    <property type="protein sequence ID" value="VEU35424.1"/>
    <property type="molecule type" value="Genomic_DNA"/>
</dbReference>
<sequence>MICIPSLLFLQCDPQLDRRSASDKKLPGITRFQTNRNGNSTSSSPEAAGIVSDNKNNSEQYTPKRSIIPAAIRLQRIWETEPPQIGGFEMVGANQRAPFWERQQQEEEQEKSPTKKLVVSLRRKSQVFAFLWTLVTFVAVDDYALLPVGTLLYAVAITMAWENWTDEAEENRRLMQQINRHKARLKTIQREVDNAKFEYHVLKNKPQVDIVVLHRRATAPKYNGRDMDSNWNADDDDWVIFADEKKHKQ</sequence>
<dbReference type="OrthoDB" id="53556at2759"/>